<evidence type="ECO:0000256" key="1">
    <source>
        <dbReference type="SAM" id="MobiDB-lite"/>
    </source>
</evidence>
<name>A0AAW2VSP1_9LAMI</name>
<feature type="region of interest" description="Disordered" evidence="1">
    <location>
        <begin position="1"/>
        <end position="27"/>
    </location>
</feature>
<dbReference type="AlphaFoldDB" id="A0AAW2VSP1"/>
<comment type="caution">
    <text evidence="2">The sequence shown here is derived from an EMBL/GenBank/DDBJ whole genome shotgun (WGS) entry which is preliminary data.</text>
</comment>
<organism evidence="2">
    <name type="scientific">Sesamum latifolium</name>
    <dbReference type="NCBI Taxonomy" id="2727402"/>
    <lineage>
        <taxon>Eukaryota</taxon>
        <taxon>Viridiplantae</taxon>
        <taxon>Streptophyta</taxon>
        <taxon>Embryophyta</taxon>
        <taxon>Tracheophyta</taxon>
        <taxon>Spermatophyta</taxon>
        <taxon>Magnoliopsida</taxon>
        <taxon>eudicotyledons</taxon>
        <taxon>Gunneridae</taxon>
        <taxon>Pentapetalae</taxon>
        <taxon>asterids</taxon>
        <taxon>lamiids</taxon>
        <taxon>Lamiales</taxon>
        <taxon>Pedaliaceae</taxon>
        <taxon>Sesamum</taxon>
    </lineage>
</organism>
<evidence type="ECO:0000313" key="2">
    <source>
        <dbReference type="EMBL" id="KAL0432759.1"/>
    </source>
</evidence>
<feature type="region of interest" description="Disordered" evidence="1">
    <location>
        <begin position="40"/>
        <end position="70"/>
    </location>
</feature>
<dbReference type="EMBL" id="JACGWN010000009">
    <property type="protein sequence ID" value="KAL0432759.1"/>
    <property type="molecule type" value="Genomic_DNA"/>
</dbReference>
<sequence length="70" mass="7286">MGRKKPTARDEEIAPAGGGGGGKSKKKGFVIADDEYSIGTELSEDAVVPEEKAAPVGNKKKGKKGGRKWS</sequence>
<accession>A0AAW2VSP1</accession>
<feature type="compositionally biased region" description="Basic residues" evidence="1">
    <location>
        <begin position="58"/>
        <end position="70"/>
    </location>
</feature>
<reference evidence="2" key="1">
    <citation type="submission" date="2020-06" db="EMBL/GenBank/DDBJ databases">
        <authorList>
            <person name="Li T."/>
            <person name="Hu X."/>
            <person name="Zhang T."/>
            <person name="Song X."/>
            <person name="Zhang H."/>
            <person name="Dai N."/>
            <person name="Sheng W."/>
            <person name="Hou X."/>
            <person name="Wei L."/>
        </authorList>
    </citation>
    <scope>NUCLEOTIDE SEQUENCE</scope>
    <source>
        <strain evidence="2">KEN1</strain>
        <tissue evidence="2">Leaf</tissue>
    </source>
</reference>
<gene>
    <name evidence="2" type="ORF">Slati_2610200</name>
</gene>
<reference evidence="2" key="2">
    <citation type="journal article" date="2024" name="Plant">
        <title>Genomic evolution and insights into agronomic trait innovations of Sesamum species.</title>
        <authorList>
            <person name="Miao H."/>
            <person name="Wang L."/>
            <person name="Qu L."/>
            <person name="Liu H."/>
            <person name="Sun Y."/>
            <person name="Le M."/>
            <person name="Wang Q."/>
            <person name="Wei S."/>
            <person name="Zheng Y."/>
            <person name="Lin W."/>
            <person name="Duan Y."/>
            <person name="Cao H."/>
            <person name="Xiong S."/>
            <person name="Wang X."/>
            <person name="Wei L."/>
            <person name="Li C."/>
            <person name="Ma Q."/>
            <person name="Ju M."/>
            <person name="Zhao R."/>
            <person name="Li G."/>
            <person name="Mu C."/>
            <person name="Tian Q."/>
            <person name="Mei H."/>
            <person name="Zhang T."/>
            <person name="Gao T."/>
            <person name="Zhang H."/>
        </authorList>
    </citation>
    <scope>NUCLEOTIDE SEQUENCE</scope>
    <source>
        <strain evidence="2">KEN1</strain>
    </source>
</reference>
<protein>
    <submittedName>
        <fullName evidence="2">Uncharacterized protein</fullName>
    </submittedName>
</protein>
<proteinExistence type="predicted"/>